<dbReference type="AlphaFoldDB" id="A0A699HJT2"/>
<evidence type="ECO:0000256" key="1">
    <source>
        <dbReference type="SAM" id="MobiDB-lite"/>
    </source>
</evidence>
<proteinExistence type="predicted"/>
<dbReference type="PANTHER" id="PTHR42648:SF18">
    <property type="entry name" value="RETROTRANSPOSON, UNCLASSIFIED-LIKE PROTEIN"/>
    <property type="match status" value="1"/>
</dbReference>
<comment type="caution">
    <text evidence="3">The sequence shown here is derived from an EMBL/GenBank/DDBJ whole genome shotgun (WGS) entry which is preliminary data.</text>
</comment>
<dbReference type="InterPro" id="IPR012337">
    <property type="entry name" value="RNaseH-like_sf"/>
</dbReference>
<evidence type="ECO:0000259" key="2">
    <source>
        <dbReference type="Pfam" id="PF13976"/>
    </source>
</evidence>
<feature type="compositionally biased region" description="Low complexity" evidence="1">
    <location>
        <begin position="567"/>
        <end position="578"/>
    </location>
</feature>
<accession>A0A699HJT2</accession>
<gene>
    <name evidence="3" type="ORF">Tci_366373</name>
</gene>
<dbReference type="InterPro" id="IPR036397">
    <property type="entry name" value="RNaseH_sf"/>
</dbReference>
<name>A0A699HJT2_TANCI</name>
<dbReference type="GO" id="GO:0003676">
    <property type="term" value="F:nucleic acid binding"/>
    <property type="evidence" value="ECO:0007669"/>
    <property type="project" value="InterPro"/>
</dbReference>
<feature type="domain" description="GAG-pre-integrase" evidence="2">
    <location>
        <begin position="324"/>
        <end position="396"/>
    </location>
</feature>
<sequence>MDKVLLVQAQTNGQILHEEELPFLVDSGIAEGQARQTVNTHNAAYQAGDLDAYDSDCDEFNTAKAPVQNSNSSAQQDALILSVIEQLKPQVINCTKINLDNKCINDTLTDELEKYKKQVKGLKEGQNVETYNQLYDSIKPIRVRSKEKCDALINQVNQKSVEISGLNTNLKENGLIIAALKDELRKLKGKALVDNNKDKRVRITEPITSSGNTNTQTVSSSNLVSNKPTLSSTGVKRSTSASGSQQSGAVKFGNDHMEKIMGYGDYHITNVMISRVYYVEGLRHKLFSVGQFYYSNLEFAFRQHTCFIHNLEGVDLLTGSRGNNLYTLSLGDMMASSPICLLSKASKTKSWLWHRCLSHLNFGVLNHLARQGLIRGLPKIKFEKDHLCSACSMGKSKKKHYKPKSKDTNQEKLYLLHIDLCSLIRVASVNGKKYILIIFKDYSRFTWVKWLRSKDEALNFIMKFLKMIQMRLKAPQNGVIGRCNRMLIEAARTMQFRTLNSELTPAIICSGLVPNPPPSTSYVPPSRNDWDILFQPLFDDLLNPPPSVDLPAYEVITPIAEVVAPEPAALTSSPSSTTVDQDAPLPSNL</sequence>
<reference evidence="3" key="1">
    <citation type="journal article" date="2019" name="Sci. Rep.">
        <title>Draft genome of Tanacetum cinerariifolium, the natural source of mosquito coil.</title>
        <authorList>
            <person name="Yamashiro T."/>
            <person name="Shiraishi A."/>
            <person name="Satake H."/>
            <person name="Nakayama K."/>
        </authorList>
    </citation>
    <scope>NUCLEOTIDE SEQUENCE</scope>
</reference>
<dbReference type="InterPro" id="IPR039537">
    <property type="entry name" value="Retrotran_Ty1/copia-like"/>
</dbReference>
<dbReference type="EMBL" id="BKCJ010140705">
    <property type="protein sequence ID" value="GEX94398.1"/>
    <property type="molecule type" value="Genomic_DNA"/>
</dbReference>
<dbReference type="SUPFAM" id="SSF53098">
    <property type="entry name" value="Ribonuclease H-like"/>
    <property type="match status" value="1"/>
</dbReference>
<feature type="compositionally biased region" description="Polar residues" evidence="1">
    <location>
        <begin position="206"/>
        <end position="239"/>
    </location>
</feature>
<feature type="compositionally biased region" description="Low complexity" evidence="1">
    <location>
        <begin position="240"/>
        <end position="249"/>
    </location>
</feature>
<feature type="region of interest" description="Disordered" evidence="1">
    <location>
        <begin position="567"/>
        <end position="589"/>
    </location>
</feature>
<evidence type="ECO:0000313" key="3">
    <source>
        <dbReference type="EMBL" id="GEX94398.1"/>
    </source>
</evidence>
<dbReference type="Pfam" id="PF13976">
    <property type="entry name" value="gag_pre-integrs"/>
    <property type="match status" value="1"/>
</dbReference>
<organism evidence="3">
    <name type="scientific">Tanacetum cinerariifolium</name>
    <name type="common">Dalmatian daisy</name>
    <name type="synonym">Chrysanthemum cinerariifolium</name>
    <dbReference type="NCBI Taxonomy" id="118510"/>
    <lineage>
        <taxon>Eukaryota</taxon>
        <taxon>Viridiplantae</taxon>
        <taxon>Streptophyta</taxon>
        <taxon>Embryophyta</taxon>
        <taxon>Tracheophyta</taxon>
        <taxon>Spermatophyta</taxon>
        <taxon>Magnoliopsida</taxon>
        <taxon>eudicotyledons</taxon>
        <taxon>Gunneridae</taxon>
        <taxon>Pentapetalae</taxon>
        <taxon>asterids</taxon>
        <taxon>campanulids</taxon>
        <taxon>Asterales</taxon>
        <taxon>Asteraceae</taxon>
        <taxon>Asteroideae</taxon>
        <taxon>Anthemideae</taxon>
        <taxon>Anthemidinae</taxon>
        <taxon>Tanacetum</taxon>
    </lineage>
</organism>
<protein>
    <submittedName>
        <fullName evidence="3">Retrovirus-related Pol polyprotein from transposon TNT 1-94</fullName>
    </submittedName>
</protein>
<dbReference type="PANTHER" id="PTHR42648">
    <property type="entry name" value="TRANSPOSASE, PUTATIVE-RELATED"/>
    <property type="match status" value="1"/>
</dbReference>
<dbReference type="InterPro" id="IPR025724">
    <property type="entry name" value="GAG-pre-integrase_dom"/>
</dbReference>
<dbReference type="Gene3D" id="3.30.420.10">
    <property type="entry name" value="Ribonuclease H-like superfamily/Ribonuclease H"/>
    <property type="match status" value="1"/>
</dbReference>
<feature type="region of interest" description="Disordered" evidence="1">
    <location>
        <begin position="203"/>
        <end position="250"/>
    </location>
</feature>